<dbReference type="EMBL" id="BGZK01000270">
    <property type="protein sequence ID" value="GBP33192.1"/>
    <property type="molecule type" value="Genomic_DNA"/>
</dbReference>
<keyword evidence="2" id="KW-1185">Reference proteome</keyword>
<sequence length="322" mass="36806">MTLASTTTWGHKKKRRSLLDKDARLYETLVRMCVQVVWLALGRKSFNQIGSLLLYPRGLYGRVVGTCIEQELEINRLFKSDVFNAAEHTLKTGYMAKMEREERMVLMGECVRPAHKLTTHSPLADEVFCARNFDYRSLALGVLNLPNITSRLDYMLTAIGSPEEELRKKSVFVGILGAERSLYDTMLRPIPIQTTESSRSKISVLRVVSSHKFTTTAAAAVVTKLFPDIVLPTKQEADLLRILIVVIVCTRGVHYKVRMESKWGLWNDKKSKYWLVKLKYSLDLKKRAEETKISTFKDTFDDEKIIRLLAPECLSMLKNKPG</sequence>
<dbReference type="OrthoDB" id="6724830at2759"/>
<dbReference type="GO" id="GO:0019902">
    <property type="term" value="F:phosphatase binding"/>
    <property type="evidence" value="ECO:0007669"/>
    <property type="project" value="InterPro"/>
</dbReference>
<dbReference type="Proteomes" id="UP000299102">
    <property type="component" value="Unassembled WGS sequence"/>
</dbReference>
<reference evidence="1 2" key="1">
    <citation type="journal article" date="2019" name="Commun. Biol.">
        <title>The bagworm genome reveals a unique fibroin gene that provides high tensile strength.</title>
        <authorList>
            <person name="Kono N."/>
            <person name="Nakamura H."/>
            <person name="Ohtoshi R."/>
            <person name="Tomita M."/>
            <person name="Numata K."/>
            <person name="Arakawa K."/>
        </authorList>
    </citation>
    <scope>NUCLEOTIDE SEQUENCE [LARGE SCALE GENOMIC DNA]</scope>
</reference>
<evidence type="ECO:0000313" key="1">
    <source>
        <dbReference type="EMBL" id="GBP33192.1"/>
    </source>
</evidence>
<name>A0A4C1V4I1_EUMVA</name>
<evidence type="ECO:0000313" key="2">
    <source>
        <dbReference type="Proteomes" id="UP000299102"/>
    </source>
</evidence>
<comment type="caution">
    <text evidence="1">The sequence shown here is derived from an EMBL/GenBank/DDBJ whole genome shotgun (WGS) entry which is preliminary data.</text>
</comment>
<protein>
    <submittedName>
        <fullName evidence="1">Uncharacterized protein</fullName>
    </submittedName>
</protein>
<dbReference type="PANTHER" id="PTHR21055">
    <property type="entry name" value="PROTEIN PHOSPHATASE 1 REGULATORY SUBUNIT 36"/>
    <property type="match status" value="1"/>
</dbReference>
<proteinExistence type="predicted"/>
<accession>A0A4C1V4I1</accession>
<dbReference type="InterPro" id="IPR026142">
    <property type="entry name" value="Pro_pase_1_reg_su_36"/>
</dbReference>
<dbReference type="PANTHER" id="PTHR21055:SF3">
    <property type="entry name" value="PROTEIN PHOSPHATASE 1 REGULATORY SUBUNIT 36"/>
    <property type="match status" value="1"/>
</dbReference>
<dbReference type="AlphaFoldDB" id="A0A4C1V4I1"/>
<organism evidence="1 2">
    <name type="scientific">Eumeta variegata</name>
    <name type="common">Bagworm moth</name>
    <name type="synonym">Eumeta japonica</name>
    <dbReference type="NCBI Taxonomy" id="151549"/>
    <lineage>
        <taxon>Eukaryota</taxon>
        <taxon>Metazoa</taxon>
        <taxon>Ecdysozoa</taxon>
        <taxon>Arthropoda</taxon>
        <taxon>Hexapoda</taxon>
        <taxon>Insecta</taxon>
        <taxon>Pterygota</taxon>
        <taxon>Neoptera</taxon>
        <taxon>Endopterygota</taxon>
        <taxon>Lepidoptera</taxon>
        <taxon>Glossata</taxon>
        <taxon>Ditrysia</taxon>
        <taxon>Tineoidea</taxon>
        <taxon>Psychidae</taxon>
        <taxon>Oiketicinae</taxon>
        <taxon>Eumeta</taxon>
    </lineage>
</organism>
<dbReference type="Pfam" id="PF14895">
    <property type="entry name" value="PPPI_inhib"/>
    <property type="match status" value="1"/>
</dbReference>
<gene>
    <name evidence="1" type="ORF">EVAR_14873_1</name>
</gene>